<dbReference type="Proteomes" id="UP000694410">
    <property type="component" value="Unplaced"/>
</dbReference>
<feature type="compositionally biased region" description="Basic and acidic residues" evidence="22">
    <location>
        <begin position="524"/>
        <end position="538"/>
    </location>
</feature>
<evidence type="ECO:0000256" key="21">
    <source>
        <dbReference type="PROSITE-ProRule" id="PRU00192"/>
    </source>
</evidence>
<evidence type="ECO:0000256" key="3">
    <source>
        <dbReference type="ARBA" id="ARBA00004284"/>
    </source>
</evidence>
<accession>A0A8C0ZCM3</accession>
<dbReference type="CDD" id="cd12055">
    <property type="entry name" value="SH3_CIN85_2"/>
    <property type="match status" value="1"/>
</dbReference>
<dbReference type="PROSITE" id="PS50002">
    <property type="entry name" value="SH3"/>
    <property type="match status" value="3"/>
</dbReference>
<keyword evidence="8" id="KW-0771">Synaptosome</keyword>
<dbReference type="SUPFAM" id="SSF50044">
    <property type="entry name" value="SH3-domain"/>
    <property type="match status" value="3"/>
</dbReference>
<dbReference type="CDD" id="cd12057">
    <property type="entry name" value="SH3_CIN85_3"/>
    <property type="match status" value="1"/>
</dbReference>
<dbReference type="PANTHER" id="PTHR14167:SF6">
    <property type="entry name" value="SH3 DOMAIN-CONTAINING KINASE-BINDING PROTEIN 1"/>
    <property type="match status" value="1"/>
</dbReference>
<evidence type="ECO:0000256" key="7">
    <source>
        <dbReference type="ARBA" id="ARBA00022583"/>
    </source>
</evidence>
<dbReference type="GO" id="GO:0016477">
    <property type="term" value="P:cell migration"/>
    <property type="evidence" value="ECO:0007669"/>
    <property type="project" value="TreeGrafter"/>
</dbReference>
<reference evidence="25" key="2">
    <citation type="submission" date="2025-09" db="UniProtKB">
        <authorList>
            <consortium name="Ensembl"/>
        </authorList>
    </citation>
    <scope>IDENTIFICATION</scope>
</reference>
<feature type="domain" description="SH3" evidence="24">
    <location>
        <begin position="11"/>
        <end position="70"/>
    </location>
</feature>
<evidence type="ECO:0000256" key="8">
    <source>
        <dbReference type="ARBA" id="ARBA00022599"/>
    </source>
</evidence>
<feature type="chain" id="PRO_5034858737" description="SH3 domain-containing kinase-binding protein 1" evidence="23">
    <location>
        <begin position="17"/>
        <end position="666"/>
    </location>
</feature>
<evidence type="ECO:0000256" key="13">
    <source>
        <dbReference type="ARBA" id="ARBA00023018"/>
    </source>
</evidence>
<evidence type="ECO:0000256" key="9">
    <source>
        <dbReference type="ARBA" id="ARBA00022703"/>
    </source>
</evidence>
<dbReference type="InterPro" id="IPR035771">
    <property type="entry name" value="CIN85_SH3_2"/>
</dbReference>
<dbReference type="PRINTS" id="PR00499">
    <property type="entry name" value="P67PHOX"/>
</dbReference>
<evidence type="ECO:0000256" key="16">
    <source>
        <dbReference type="ARBA" id="ARBA00023136"/>
    </source>
</evidence>
<gene>
    <name evidence="25" type="primary">SH3KBP1</name>
</gene>
<dbReference type="GO" id="GO:0030659">
    <property type="term" value="C:cytoplasmic vesicle membrane"/>
    <property type="evidence" value="ECO:0007669"/>
    <property type="project" value="UniProtKB-SubCell"/>
</dbReference>
<keyword evidence="5" id="KW-0963">Cytoplasm</keyword>
<keyword evidence="13" id="KW-0770">Synapse</keyword>
<dbReference type="GO" id="GO:0006915">
    <property type="term" value="P:apoptotic process"/>
    <property type="evidence" value="ECO:0007669"/>
    <property type="project" value="UniProtKB-KW"/>
</dbReference>
<feature type="signal peptide" evidence="23">
    <location>
        <begin position="1"/>
        <end position="16"/>
    </location>
</feature>
<keyword evidence="18" id="KW-0968">Cytoplasmic vesicle</keyword>
<evidence type="ECO:0000256" key="2">
    <source>
        <dbReference type="ARBA" id="ARBA00004246"/>
    </source>
</evidence>
<evidence type="ECO:0000256" key="14">
    <source>
        <dbReference type="ARBA" id="ARBA00023036"/>
    </source>
</evidence>
<evidence type="ECO:0000256" key="22">
    <source>
        <dbReference type="SAM" id="MobiDB-lite"/>
    </source>
</evidence>
<keyword evidence="11" id="KW-0832">Ubl conjugation</keyword>
<protein>
    <recommendedName>
        <fullName evidence="20">SH3 domain-containing kinase-binding protein 1</fullName>
    </recommendedName>
</protein>
<evidence type="ECO:0000256" key="23">
    <source>
        <dbReference type="SAM" id="SignalP"/>
    </source>
</evidence>
<keyword evidence="14" id="KW-0729">SH3-binding</keyword>
<evidence type="ECO:0000256" key="10">
    <source>
        <dbReference type="ARBA" id="ARBA00022737"/>
    </source>
</evidence>
<evidence type="ECO:0000256" key="4">
    <source>
        <dbReference type="ARBA" id="ARBA00022443"/>
    </source>
</evidence>
<keyword evidence="26" id="KW-1185">Reference proteome</keyword>
<feature type="domain" description="SH3" evidence="24">
    <location>
        <begin position="111"/>
        <end position="170"/>
    </location>
</feature>
<dbReference type="GO" id="GO:0005925">
    <property type="term" value="C:focal adhesion"/>
    <property type="evidence" value="ECO:0007669"/>
    <property type="project" value="UniProtKB-SubCell"/>
</dbReference>
<dbReference type="GO" id="GO:0006897">
    <property type="term" value="P:endocytosis"/>
    <property type="evidence" value="ECO:0007669"/>
    <property type="project" value="UniProtKB-KW"/>
</dbReference>
<feature type="compositionally biased region" description="Polar residues" evidence="22">
    <location>
        <begin position="199"/>
        <end position="214"/>
    </location>
</feature>
<evidence type="ECO:0000256" key="11">
    <source>
        <dbReference type="ARBA" id="ARBA00022843"/>
    </source>
</evidence>
<keyword evidence="12" id="KW-0965">Cell junction</keyword>
<dbReference type="GO" id="GO:0045202">
    <property type="term" value="C:synapse"/>
    <property type="evidence" value="ECO:0007669"/>
    <property type="project" value="UniProtKB-SubCell"/>
</dbReference>
<evidence type="ECO:0000256" key="1">
    <source>
        <dbReference type="ARBA" id="ARBA00004245"/>
    </source>
</evidence>
<dbReference type="FunFam" id="2.30.30.40:FF:000094">
    <property type="entry name" value="SH3 domain-containing kinase-binding protein 1"/>
    <property type="match status" value="1"/>
</dbReference>
<dbReference type="CDD" id="cd12052">
    <property type="entry name" value="SH3_CIN85_1"/>
    <property type="match status" value="1"/>
</dbReference>
<feature type="compositionally biased region" description="Polar residues" evidence="22">
    <location>
        <begin position="564"/>
        <end position="574"/>
    </location>
</feature>
<dbReference type="PANTHER" id="PTHR14167">
    <property type="entry name" value="SH3 DOMAIN-CONTAINING"/>
    <property type="match status" value="1"/>
</dbReference>
<dbReference type="GO" id="GO:0017124">
    <property type="term" value="F:SH3 domain binding"/>
    <property type="evidence" value="ECO:0007669"/>
    <property type="project" value="UniProtKB-KW"/>
</dbReference>
<dbReference type="Ensembl" id="ENSCCET00000016447.1">
    <property type="protein sequence ID" value="ENSCCEP00000010469.1"/>
    <property type="gene ID" value="ENSCCEG00000010384.1"/>
</dbReference>
<evidence type="ECO:0000256" key="17">
    <source>
        <dbReference type="ARBA" id="ARBA00023212"/>
    </source>
</evidence>
<feature type="domain" description="SH3" evidence="24">
    <location>
        <begin position="275"/>
        <end position="336"/>
    </location>
</feature>
<proteinExistence type="predicted"/>
<reference evidence="25" key="1">
    <citation type="submission" date="2025-08" db="UniProtKB">
        <authorList>
            <consortium name="Ensembl"/>
        </authorList>
    </citation>
    <scope>IDENTIFICATION</scope>
</reference>
<comment type="subcellular location">
    <subcellularLocation>
        <location evidence="2">Cell junction</location>
        <location evidence="2">Focal adhesion</location>
    </subcellularLocation>
    <subcellularLocation>
        <location evidence="1">Cytoplasm</location>
        <location evidence="1">Cytoskeleton</location>
    </subcellularLocation>
    <subcellularLocation>
        <location evidence="3">Cytoplasmic vesicle membrane</location>
        <topology evidence="3">Peripheral membrane protein</topology>
    </subcellularLocation>
    <subcellularLocation>
        <location evidence="19">Synapse</location>
        <location evidence="19">Synaptosome</location>
    </subcellularLocation>
</comment>
<dbReference type="InterPro" id="IPR001452">
    <property type="entry name" value="SH3_domain"/>
</dbReference>
<feature type="region of interest" description="Disordered" evidence="22">
    <location>
        <begin position="183"/>
        <end position="214"/>
    </location>
</feature>
<dbReference type="InterPro" id="IPR035772">
    <property type="entry name" value="CIN85_SH3_3"/>
</dbReference>
<dbReference type="InterPro" id="IPR036028">
    <property type="entry name" value="SH3-like_dom_sf"/>
</dbReference>
<dbReference type="FunFam" id="2.30.30.40:FF:000112">
    <property type="entry name" value="SH3 domain-containing kinase-binding protein 1"/>
    <property type="match status" value="1"/>
</dbReference>
<evidence type="ECO:0000256" key="15">
    <source>
        <dbReference type="ARBA" id="ARBA00023054"/>
    </source>
</evidence>
<dbReference type="GO" id="GO:0007015">
    <property type="term" value="P:actin filament organization"/>
    <property type="evidence" value="ECO:0007669"/>
    <property type="project" value="TreeGrafter"/>
</dbReference>
<evidence type="ECO:0000256" key="5">
    <source>
        <dbReference type="ARBA" id="ARBA00022490"/>
    </source>
</evidence>
<evidence type="ECO:0000256" key="19">
    <source>
        <dbReference type="ARBA" id="ARBA00034102"/>
    </source>
</evidence>
<keyword evidence="16" id="KW-0472">Membrane</keyword>
<feature type="compositionally biased region" description="Basic and acidic residues" evidence="22">
    <location>
        <begin position="457"/>
        <end position="467"/>
    </location>
</feature>
<feature type="region of interest" description="Disordered" evidence="22">
    <location>
        <begin position="338"/>
        <end position="613"/>
    </location>
</feature>
<feature type="compositionally biased region" description="Low complexity" evidence="22">
    <location>
        <begin position="498"/>
        <end position="517"/>
    </location>
</feature>
<sequence length="666" mass="74086">MKSITVHMCVSLLVEAIVEFDYKAQHDDELTITVGDIITNIKKDDGGWWEGQLKGRRGLFPDNFVREIKKDMKKENTANKPPEKPINEVSNGSPLLLSETIIRTNRKGERNRRRRCQVAFSYMPQNEDELELKVGDIIEVVGEVEEGWWEGILNGKTGMFPSNFIKELSDSDDVGIVQEEQIKSSLKDATGSESDGGDSCSTKSEGANGGTTIQPKKVKGVGFGDIFKDKPIKLRPRSIEVENDFLPVDKSVGKKLPPATATQEPTKIEVDSRTKNKEYCKVIFPYEAQNDDELTIREGDVVTLISKDCIDVGWWEGELNGRRGVFPDNFVKLLPSDFEKERPKKPPPPSAPVIKQGSGTTDRKHEIKKIPPERPECLPNRTEEKERSEREQKQLDLQKPSVPAIPPKKPRPPKANAVNRPGTLPPRRPERPVVPVTHARSDSPKVELVGSTVSGTLEKDSSERSNDIDLEGFDSVIPIAEKLNHPTTTRPKATGRRPPSQSLTSSSLSSPDFFDSPSPEDEKEEHVSITHKTLEVSRKSRTVTISQVSDNKTSLPPKPGGLATGSNVQPSLSPSPSPGFHSIAMGTTGHRSNSPSLFGTEGKPKTEHLSQGQTALEELRTQIRELRTIIETMKDQQKKEIKQLLSELDEEKKIRLRLQSALIDMK</sequence>
<dbReference type="PRINTS" id="PR00452">
    <property type="entry name" value="SH3DOMAIN"/>
</dbReference>
<dbReference type="Pfam" id="PF14604">
    <property type="entry name" value="SH3_9"/>
    <property type="match status" value="3"/>
</dbReference>
<evidence type="ECO:0000256" key="12">
    <source>
        <dbReference type="ARBA" id="ARBA00022949"/>
    </source>
</evidence>
<keyword evidence="17" id="KW-0206">Cytoskeleton</keyword>
<evidence type="ECO:0000256" key="6">
    <source>
        <dbReference type="ARBA" id="ARBA00022553"/>
    </source>
</evidence>
<organism evidence="25 26">
    <name type="scientific">Cyanistes caeruleus</name>
    <name type="common">Eurasian blue tit</name>
    <name type="synonym">Parus caeruleus</name>
    <dbReference type="NCBI Taxonomy" id="156563"/>
    <lineage>
        <taxon>Eukaryota</taxon>
        <taxon>Metazoa</taxon>
        <taxon>Chordata</taxon>
        <taxon>Craniata</taxon>
        <taxon>Vertebrata</taxon>
        <taxon>Euteleostomi</taxon>
        <taxon>Archelosauria</taxon>
        <taxon>Archosauria</taxon>
        <taxon>Dinosauria</taxon>
        <taxon>Saurischia</taxon>
        <taxon>Theropoda</taxon>
        <taxon>Coelurosauria</taxon>
        <taxon>Aves</taxon>
        <taxon>Neognathae</taxon>
        <taxon>Neoaves</taxon>
        <taxon>Telluraves</taxon>
        <taxon>Australaves</taxon>
        <taxon>Passeriformes</taxon>
        <taxon>Paridae</taxon>
        <taxon>Cyanistes</taxon>
    </lineage>
</organism>
<dbReference type="GO" id="GO:0043005">
    <property type="term" value="C:neuron projection"/>
    <property type="evidence" value="ECO:0007669"/>
    <property type="project" value="UniProtKB-KW"/>
</dbReference>
<keyword evidence="23" id="KW-0732">Signal</keyword>
<dbReference type="Gene3D" id="2.30.30.40">
    <property type="entry name" value="SH3 Domains"/>
    <property type="match status" value="3"/>
</dbReference>
<feature type="compositionally biased region" description="Polar residues" evidence="22">
    <location>
        <begin position="542"/>
        <end position="554"/>
    </location>
</feature>
<keyword evidence="9" id="KW-0053">Apoptosis</keyword>
<keyword evidence="15" id="KW-0175">Coiled coil</keyword>
<dbReference type="GO" id="GO:0005856">
    <property type="term" value="C:cytoskeleton"/>
    <property type="evidence" value="ECO:0007669"/>
    <property type="project" value="UniProtKB-SubCell"/>
</dbReference>
<dbReference type="InterPro" id="IPR035770">
    <property type="entry name" value="CIN85_SH3_1"/>
</dbReference>
<name>A0A8C0ZCM3_CYACU</name>
<keyword evidence="6" id="KW-0597">Phosphoprotein</keyword>
<keyword evidence="10" id="KW-0677">Repeat</keyword>
<evidence type="ECO:0000256" key="18">
    <source>
        <dbReference type="ARBA" id="ARBA00023329"/>
    </source>
</evidence>
<dbReference type="FunFam" id="2.30.30.40:FF:000089">
    <property type="entry name" value="SH3 domain-containing kinase-binding protein 1"/>
    <property type="match status" value="1"/>
</dbReference>
<keyword evidence="4 21" id="KW-0728">SH3 domain</keyword>
<dbReference type="AlphaFoldDB" id="A0A8C0ZCM3"/>
<feature type="compositionally biased region" description="Basic and acidic residues" evidence="22">
    <location>
        <begin position="361"/>
        <end position="396"/>
    </location>
</feature>
<evidence type="ECO:0000256" key="20">
    <source>
        <dbReference type="ARBA" id="ARBA00074272"/>
    </source>
</evidence>
<dbReference type="SMART" id="SM00326">
    <property type="entry name" value="SH3"/>
    <property type="match status" value="3"/>
</dbReference>
<dbReference type="InterPro" id="IPR050384">
    <property type="entry name" value="Endophilin_SH3RF"/>
</dbReference>
<evidence type="ECO:0000313" key="26">
    <source>
        <dbReference type="Proteomes" id="UP000694410"/>
    </source>
</evidence>
<evidence type="ECO:0000313" key="25">
    <source>
        <dbReference type="Ensembl" id="ENSCCEP00000010469.1"/>
    </source>
</evidence>
<keyword evidence="7" id="KW-0254">Endocytosis</keyword>
<evidence type="ECO:0000259" key="24">
    <source>
        <dbReference type="PROSITE" id="PS50002"/>
    </source>
</evidence>